<comment type="caution">
    <text evidence="3">The sequence shown here is derived from an EMBL/GenBank/DDBJ whole genome shotgun (WGS) entry which is preliminary data.</text>
</comment>
<dbReference type="InterPro" id="IPR002539">
    <property type="entry name" value="MaoC-like_dom"/>
</dbReference>
<keyword evidence="1" id="KW-0456">Lyase</keyword>
<dbReference type="GO" id="GO:0006633">
    <property type="term" value="P:fatty acid biosynthetic process"/>
    <property type="evidence" value="ECO:0007669"/>
    <property type="project" value="TreeGrafter"/>
</dbReference>
<evidence type="ECO:0000256" key="1">
    <source>
        <dbReference type="ARBA" id="ARBA00023239"/>
    </source>
</evidence>
<dbReference type="FunFam" id="3.10.129.10:FF:000042">
    <property type="entry name" value="MaoC domain protein dehydratase"/>
    <property type="match status" value="1"/>
</dbReference>
<evidence type="ECO:0000313" key="4">
    <source>
        <dbReference type="Proteomes" id="UP000321629"/>
    </source>
</evidence>
<dbReference type="InterPro" id="IPR050965">
    <property type="entry name" value="UPF0336/Enoyl-CoA_hydratase"/>
</dbReference>
<dbReference type="CDD" id="cd03449">
    <property type="entry name" value="R_hydratase"/>
    <property type="match status" value="1"/>
</dbReference>
<dbReference type="Proteomes" id="UP000321629">
    <property type="component" value="Unassembled WGS sequence"/>
</dbReference>
<dbReference type="GO" id="GO:0019171">
    <property type="term" value="F:(3R)-hydroxyacyl-[acyl-carrier-protein] dehydratase activity"/>
    <property type="evidence" value="ECO:0007669"/>
    <property type="project" value="TreeGrafter"/>
</dbReference>
<protein>
    <submittedName>
        <fullName evidence="3">MaoC family dehydratase</fullName>
    </submittedName>
</protein>
<dbReference type="SUPFAM" id="SSF54637">
    <property type="entry name" value="Thioesterase/thiol ester dehydrase-isomerase"/>
    <property type="match status" value="1"/>
</dbReference>
<dbReference type="Gene3D" id="3.10.129.10">
    <property type="entry name" value="Hotdog Thioesterase"/>
    <property type="match status" value="1"/>
</dbReference>
<dbReference type="PANTHER" id="PTHR43437:SF3">
    <property type="entry name" value="HYDROXYACYL-THIOESTER DEHYDRATASE TYPE 2, MITOCHONDRIAL"/>
    <property type="match status" value="1"/>
</dbReference>
<organism evidence="3 4">
    <name type="scientific">Campylobacter volucris</name>
    <dbReference type="NCBI Taxonomy" id="1031542"/>
    <lineage>
        <taxon>Bacteria</taxon>
        <taxon>Pseudomonadati</taxon>
        <taxon>Campylobacterota</taxon>
        <taxon>Epsilonproteobacteria</taxon>
        <taxon>Campylobacterales</taxon>
        <taxon>Campylobacteraceae</taxon>
        <taxon>Campylobacter</taxon>
    </lineage>
</organism>
<feature type="domain" description="MaoC-like" evidence="2">
    <location>
        <begin position="21"/>
        <end position="123"/>
    </location>
</feature>
<dbReference type="AlphaFoldDB" id="A0A5C7E129"/>
<sequence>MKSKKTFGVNLDKIQIGMQESYSCIITEEQVVKFAELSGDKNPIHLDEQYASKSRYKKRLAHGLFCASFFSAMFGTKLPGEGCVYANQKLYFKRPIYIGDMVEASIEVLKIDYAKKKVIFKTICRVKNKIAIDGEAEIFIP</sequence>
<proteinExistence type="predicted"/>
<reference evidence="3 4" key="1">
    <citation type="submission" date="2019-07" db="EMBL/GenBank/DDBJ databases">
        <title>Rapid identification of Enteric Bacteria from Whole Genome Sequences (WGS) using Average Nucleotide Identity (ANI).</title>
        <authorList>
            <person name="Lane C."/>
        </authorList>
    </citation>
    <scope>NUCLEOTIDE SEQUENCE [LARGE SCALE GENOMIC DNA]</scope>
    <source>
        <strain evidence="3 4">2016D-0084</strain>
    </source>
</reference>
<evidence type="ECO:0000259" key="2">
    <source>
        <dbReference type="Pfam" id="PF01575"/>
    </source>
</evidence>
<gene>
    <name evidence="3" type="ORF">FPD38_01950</name>
</gene>
<dbReference type="EMBL" id="VOWJ01000014">
    <property type="protein sequence ID" value="TXE89046.1"/>
    <property type="molecule type" value="Genomic_DNA"/>
</dbReference>
<dbReference type="Pfam" id="PF01575">
    <property type="entry name" value="MaoC_dehydratas"/>
    <property type="match status" value="1"/>
</dbReference>
<name>A0A5C7E129_9BACT</name>
<dbReference type="PANTHER" id="PTHR43437">
    <property type="entry name" value="HYDROXYACYL-THIOESTER DEHYDRATASE TYPE 2, MITOCHONDRIAL-RELATED"/>
    <property type="match status" value="1"/>
</dbReference>
<dbReference type="InterPro" id="IPR029069">
    <property type="entry name" value="HotDog_dom_sf"/>
</dbReference>
<accession>A0A5C7E129</accession>
<evidence type="ECO:0000313" key="3">
    <source>
        <dbReference type="EMBL" id="TXE89046.1"/>
    </source>
</evidence>
<dbReference type="RefSeq" id="WP_147555119.1">
    <property type="nucleotide sequence ID" value="NZ_VOWJ01000014.1"/>
</dbReference>